<feature type="transmembrane region" description="Helical" evidence="2">
    <location>
        <begin position="184"/>
        <end position="203"/>
    </location>
</feature>
<evidence type="ECO:0000256" key="2">
    <source>
        <dbReference type="SAM" id="Phobius"/>
    </source>
</evidence>
<protein>
    <submittedName>
        <fullName evidence="4">Uncharacterized protein</fullName>
    </submittedName>
</protein>
<keyword evidence="2" id="KW-0812">Transmembrane</keyword>
<organism evidence="4 5">
    <name type="scientific">Trichogramma brassicae</name>
    <dbReference type="NCBI Taxonomy" id="86971"/>
    <lineage>
        <taxon>Eukaryota</taxon>
        <taxon>Metazoa</taxon>
        <taxon>Ecdysozoa</taxon>
        <taxon>Arthropoda</taxon>
        <taxon>Hexapoda</taxon>
        <taxon>Insecta</taxon>
        <taxon>Pterygota</taxon>
        <taxon>Neoptera</taxon>
        <taxon>Endopterygota</taxon>
        <taxon>Hymenoptera</taxon>
        <taxon>Apocrita</taxon>
        <taxon>Proctotrupomorpha</taxon>
        <taxon>Chalcidoidea</taxon>
        <taxon>Trichogrammatidae</taxon>
        <taxon>Trichogramma</taxon>
    </lineage>
</organism>
<sequence length="465" mass="47834">MKTVAALLLACLSVATAAPSLLGHGIALAGPATGPNSLVGPSNGPSALAGPVVGPSRLSGAVDLGAVVSGAVAGPSASFPASVPAPPSSDTDTHLSVWDPSDSDLSALLVSVLVNIIFLFIKRSTSKNTTYLFYHCNVRTRSCVGRSHRRPGSPRRSHRPGCPDRRPSWCDPRWSARARSDQRTLCLCLNHLILSSVLLLVWGTQASVWPYHHGGSSSSHEGAVIVNGDHASHLHRQDGYVVGTLARHPIVVAGPNQLPSAVIGPSQGPVLVQGPQQGSVAVVGPTDGGARVIGPNSGGAAIIGPSSGGAQVVGPNAGGATIVGPGGGRIIAPAHGPATIIGPTHGGATIVGPTDGGARVVGPVDRGATIVGPRGSRRHGDRSQIDGLHHRRRCSPSSRRRLHRRRRGQQSPQLALGLAGPLGGTQGGAPPEPRGHPADLHPVAAQDRLLQRFREQIRCRYRRVL</sequence>
<feature type="compositionally biased region" description="Basic residues" evidence="1">
    <location>
        <begin position="146"/>
        <end position="159"/>
    </location>
</feature>
<feature type="signal peptide" evidence="3">
    <location>
        <begin position="1"/>
        <end position="17"/>
    </location>
</feature>
<evidence type="ECO:0000256" key="3">
    <source>
        <dbReference type="SAM" id="SignalP"/>
    </source>
</evidence>
<evidence type="ECO:0000313" key="4">
    <source>
        <dbReference type="EMBL" id="CAB0033969.1"/>
    </source>
</evidence>
<name>A0A6H5IE70_9HYME</name>
<feature type="region of interest" description="Disordered" evidence="1">
    <location>
        <begin position="371"/>
        <end position="440"/>
    </location>
</feature>
<feature type="compositionally biased region" description="Basic residues" evidence="1">
    <location>
        <begin position="389"/>
        <end position="408"/>
    </location>
</feature>
<keyword evidence="2" id="KW-1133">Transmembrane helix</keyword>
<accession>A0A6H5IE70</accession>
<dbReference type="EMBL" id="CADCXV010000729">
    <property type="protein sequence ID" value="CAB0033969.1"/>
    <property type="molecule type" value="Genomic_DNA"/>
</dbReference>
<feature type="chain" id="PRO_5026059076" evidence="3">
    <location>
        <begin position="18"/>
        <end position="465"/>
    </location>
</feature>
<proteinExistence type="predicted"/>
<keyword evidence="3" id="KW-0732">Signal</keyword>
<feature type="region of interest" description="Disordered" evidence="1">
    <location>
        <begin position="144"/>
        <end position="166"/>
    </location>
</feature>
<evidence type="ECO:0000256" key="1">
    <source>
        <dbReference type="SAM" id="MobiDB-lite"/>
    </source>
</evidence>
<dbReference type="AlphaFoldDB" id="A0A6H5IE70"/>
<gene>
    <name evidence="4" type="ORF">TBRA_LOCUS5867</name>
</gene>
<keyword evidence="5" id="KW-1185">Reference proteome</keyword>
<keyword evidence="2" id="KW-0472">Membrane</keyword>
<evidence type="ECO:0000313" key="5">
    <source>
        <dbReference type="Proteomes" id="UP000479190"/>
    </source>
</evidence>
<feature type="transmembrane region" description="Helical" evidence="2">
    <location>
        <begin position="105"/>
        <end position="121"/>
    </location>
</feature>
<dbReference type="Proteomes" id="UP000479190">
    <property type="component" value="Unassembled WGS sequence"/>
</dbReference>
<dbReference type="OrthoDB" id="7700270at2759"/>
<reference evidence="4 5" key="1">
    <citation type="submission" date="2020-02" db="EMBL/GenBank/DDBJ databases">
        <authorList>
            <person name="Ferguson B K."/>
        </authorList>
    </citation>
    <scope>NUCLEOTIDE SEQUENCE [LARGE SCALE GENOMIC DNA]</scope>
</reference>